<name>A0ABD5V3Y1_9EURY</name>
<evidence type="ECO:0000313" key="2">
    <source>
        <dbReference type="EMBL" id="MFC6905496.1"/>
    </source>
</evidence>
<keyword evidence="1" id="KW-1133">Transmembrane helix</keyword>
<dbReference type="InterPro" id="IPR055952">
    <property type="entry name" value="DUF7530"/>
</dbReference>
<gene>
    <name evidence="2" type="ORF">ACFQGH_09845</name>
</gene>
<feature type="transmembrane region" description="Helical" evidence="1">
    <location>
        <begin position="55"/>
        <end position="73"/>
    </location>
</feature>
<protein>
    <submittedName>
        <fullName evidence="2">Uncharacterized protein</fullName>
    </submittedName>
</protein>
<dbReference type="AlphaFoldDB" id="A0ABD5V3Y1"/>
<proteinExistence type="predicted"/>
<feature type="transmembrane region" description="Helical" evidence="1">
    <location>
        <begin position="186"/>
        <end position="202"/>
    </location>
</feature>
<dbReference type="EMBL" id="JBHSXQ010000003">
    <property type="protein sequence ID" value="MFC6905496.1"/>
    <property type="molecule type" value="Genomic_DNA"/>
</dbReference>
<feature type="transmembrane region" description="Helical" evidence="1">
    <location>
        <begin position="208"/>
        <end position="229"/>
    </location>
</feature>
<dbReference type="Proteomes" id="UP001596312">
    <property type="component" value="Unassembled WGS sequence"/>
</dbReference>
<keyword evidence="1" id="KW-0472">Membrane</keyword>
<sequence>MGPEPEFGETWTFESIVGALPGVEFSDRVAVTFQFALFQVGVLVLAAIYDAWTAALAGTAAVIVAAGGSVMMLRMGELVRSVSVSPAYRRMLFGSNVEVVLSVLAFIALVTHLLVVDPRQSETPLINELFGPEPSMVLVYFTLLVLWDLCYRLGTSWWIAVVSLWRSVRHPVDPETAATLGRVDRLNVGFALLQLILVPFALGHPALVVGLIGHVLAVTGVSGLSYLIAKSRR</sequence>
<dbReference type="RefSeq" id="WP_340604019.1">
    <property type="nucleotide sequence ID" value="NZ_JBBMXV010000003.1"/>
</dbReference>
<comment type="caution">
    <text evidence="2">The sequence shown here is derived from an EMBL/GenBank/DDBJ whole genome shotgun (WGS) entry which is preliminary data.</text>
</comment>
<evidence type="ECO:0000313" key="3">
    <source>
        <dbReference type="Proteomes" id="UP001596312"/>
    </source>
</evidence>
<keyword evidence="3" id="KW-1185">Reference proteome</keyword>
<evidence type="ECO:0000256" key="1">
    <source>
        <dbReference type="SAM" id="Phobius"/>
    </source>
</evidence>
<dbReference type="Pfam" id="PF24374">
    <property type="entry name" value="DUF7530"/>
    <property type="match status" value="1"/>
</dbReference>
<reference evidence="2 3" key="1">
    <citation type="journal article" date="2019" name="Int. J. Syst. Evol. Microbiol.">
        <title>The Global Catalogue of Microorganisms (GCM) 10K type strain sequencing project: providing services to taxonomists for standard genome sequencing and annotation.</title>
        <authorList>
            <consortium name="The Broad Institute Genomics Platform"/>
            <consortium name="The Broad Institute Genome Sequencing Center for Infectious Disease"/>
            <person name="Wu L."/>
            <person name="Ma J."/>
        </authorList>
    </citation>
    <scope>NUCLEOTIDE SEQUENCE [LARGE SCALE GENOMIC DNA]</scope>
    <source>
        <strain evidence="2 3">CGMCC 1.3240</strain>
    </source>
</reference>
<keyword evidence="1" id="KW-0812">Transmembrane</keyword>
<organism evidence="2 3">
    <name type="scientific">Halalkalicoccus tibetensis</name>
    <dbReference type="NCBI Taxonomy" id="175632"/>
    <lineage>
        <taxon>Archaea</taxon>
        <taxon>Methanobacteriati</taxon>
        <taxon>Methanobacteriota</taxon>
        <taxon>Stenosarchaea group</taxon>
        <taxon>Halobacteria</taxon>
        <taxon>Halobacteriales</taxon>
        <taxon>Halococcaceae</taxon>
        <taxon>Halalkalicoccus</taxon>
    </lineage>
</organism>
<accession>A0ABD5V3Y1</accession>
<feature type="transmembrane region" description="Helical" evidence="1">
    <location>
        <begin position="136"/>
        <end position="165"/>
    </location>
</feature>
<feature type="transmembrane region" description="Helical" evidence="1">
    <location>
        <begin position="93"/>
        <end position="116"/>
    </location>
</feature>